<accession>A0A3P6H7E0</accession>
<proteinExistence type="predicted"/>
<dbReference type="AlphaFoldDB" id="A0A3P6H7E0"/>
<evidence type="ECO:0000313" key="1">
    <source>
        <dbReference type="EMBL" id="VDD66044.1"/>
    </source>
</evidence>
<reference evidence="1" key="1">
    <citation type="submission" date="2018-11" db="EMBL/GenBank/DDBJ databases">
        <authorList>
            <consortium name="Genoscope - CEA"/>
            <person name="William W."/>
        </authorList>
    </citation>
    <scope>NUCLEOTIDE SEQUENCE</scope>
</reference>
<organism evidence="1">
    <name type="scientific">Brassica oleracea</name>
    <name type="common">Wild cabbage</name>
    <dbReference type="NCBI Taxonomy" id="3712"/>
    <lineage>
        <taxon>Eukaryota</taxon>
        <taxon>Viridiplantae</taxon>
        <taxon>Streptophyta</taxon>
        <taxon>Embryophyta</taxon>
        <taxon>Tracheophyta</taxon>
        <taxon>Spermatophyta</taxon>
        <taxon>Magnoliopsida</taxon>
        <taxon>eudicotyledons</taxon>
        <taxon>Gunneridae</taxon>
        <taxon>Pentapetalae</taxon>
        <taxon>rosids</taxon>
        <taxon>malvids</taxon>
        <taxon>Brassicales</taxon>
        <taxon>Brassicaceae</taxon>
        <taxon>Brassiceae</taxon>
        <taxon>Brassica</taxon>
    </lineage>
</organism>
<name>A0A3P6H7E0_BRAOL</name>
<protein>
    <submittedName>
        <fullName evidence="1">Uncharacterized protein</fullName>
    </submittedName>
</protein>
<gene>
    <name evidence="1" type="ORF">BOLSC94T61272H</name>
</gene>
<sequence>MPVTPEEPIRRDYAVTAVFGVKAQAREYSCAPITSMSCWTAGCCFLPVHC</sequence>
<dbReference type="EMBL" id="LR031954">
    <property type="protein sequence ID" value="VDD66044.1"/>
    <property type="molecule type" value="Genomic_DNA"/>
</dbReference>